<protein>
    <submittedName>
        <fullName evidence="1">Uncharacterized protein</fullName>
    </submittedName>
</protein>
<dbReference type="KEGG" id="tvd:SG34_018905"/>
<reference evidence="1 2" key="2">
    <citation type="journal article" date="2022" name="Mar. Drugs">
        <title>Bioassay-Guided Fractionation Leads to the Detection of Cholic Acid Generated by the Rare Thalassomonas sp.</title>
        <authorList>
            <person name="Pheiffer F."/>
            <person name="Schneider Y.K."/>
            <person name="Hansen E.H."/>
            <person name="Andersen J.H."/>
            <person name="Isaksson J."/>
            <person name="Busche T."/>
            <person name="R C."/>
            <person name="Kalinowski J."/>
            <person name="Zyl L.V."/>
            <person name="Trindade M."/>
        </authorList>
    </citation>
    <scope>NUCLEOTIDE SEQUENCE [LARGE SCALE GENOMIC DNA]</scope>
    <source>
        <strain evidence="1 2">XOM25</strain>
    </source>
</reference>
<dbReference type="Proteomes" id="UP000032352">
    <property type="component" value="Chromosome"/>
</dbReference>
<evidence type="ECO:0000313" key="1">
    <source>
        <dbReference type="EMBL" id="WDE03451.1"/>
    </source>
</evidence>
<organism evidence="1 2">
    <name type="scientific">Thalassomonas viridans</name>
    <dbReference type="NCBI Taxonomy" id="137584"/>
    <lineage>
        <taxon>Bacteria</taxon>
        <taxon>Pseudomonadati</taxon>
        <taxon>Pseudomonadota</taxon>
        <taxon>Gammaproteobacteria</taxon>
        <taxon>Alteromonadales</taxon>
        <taxon>Colwelliaceae</taxon>
        <taxon>Thalassomonas</taxon>
    </lineage>
</organism>
<proteinExistence type="predicted"/>
<dbReference type="AlphaFoldDB" id="A0AAF0C7K9"/>
<name>A0AAF0C7K9_9GAMM</name>
<keyword evidence="2" id="KW-1185">Reference proteome</keyword>
<dbReference type="EMBL" id="CP059733">
    <property type="protein sequence ID" value="WDE03451.1"/>
    <property type="molecule type" value="Genomic_DNA"/>
</dbReference>
<dbReference type="RefSeq" id="WP_044838199.1">
    <property type="nucleotide sequence ID" value="NZ_CP059733.1"/>
</dbReference>
<gene>
    <name evidence="1" type="ORF">SG34_018905</name>
</gene>
<sequence length="158" mass="17966">MTKYKQLRQLSADELLFNEQETRIILKFIFKPADHELIDSLPMDNYLKGFAQGLLVEAINASYAVGYVEAIFRSTANPTQGAVDVLKKFGREASKLWFKHASAHDLQDVKIYDFVRDHIALAFRSTLRNFLADVELGESPGAFIVYKMPTQGHIKVWG</sequence>
<accession>A0AAF0C7K9</accession>
<reference evidence="1 2" key="1">
    <citation type="journal article" date="2015" name="Genome Announc.">
        <title>Draft Genome Sequences of Marine Isolates of Thalassomonas viridans and Thalassomonas actiniarum.</title>
        <authorList>
            <person name="Olonade I."/>
            <person name="van Zyl L.J."/>
            <person name="Trindade M."/>
        </authorList>
    </citation>
    <scope>NUCLEOTIDE SEQUENCE [LARGE SCALE GENOMIC DNA]</scope>
    <source>
        <strain evidence="1 2">XOM25</strain>
    </source>
</reference>
<evidence type="ECO:0000313" key="2">
    <source>
        <dbReference type="Proteomes" id="UP000032352"/>
    </source>
</evidence>